<dbReference type="PATRIC" id="fig|908627.4.peg.8481"/>
<name>A0A0J1FN26_9BURK</name>
<sequence length="505" mass="54978">MLFFQSVTAVEAKDTNTLHVALAQEAGSLDLLQNESALSSYGLVFDGLVHYGKGGKLEPDLAEKWDVSPDGKTITFQLRKDVRFSDGTPFDAKIAQWNLARWIGKTDFSWIGVSENFQHMEVTGPYTLKLFLKAPAPVALAELSIVRPVRFISPKAVDAKGQQIAPVGTGAWKVVQNDKSETVLVRNEYYWGPKPSFSRIELSVVPDELSRVNALRAGDLDVIGGEWVAPLLPNRAKALASDPGVGVFAAPGVSTVLLGYNNARGPLVDANVRRAISLGLDRTSIAKILYQGYADPASNLFPSTIPDAGKREPVVVRDVAAANKLLDQSGWIKTGTVRRKDGKDLTLNLLASDQVLPGARRLSELILGQLSDLGISVNVSSLDDATYHDRRQKFDYDLAFFTTYAAPYDPQGSLSTMFVSTADSGPDGKIFVSKELDGVINAALSATGEDRKAKVQKVYDWMNQNAATCPLVYPQRLWAYNKRVKGFALPPTEYDMPVSDLSLAP</sequence>
<reference evidence="2 3" key="1">
    <citation type="journal article" date="2015" name="Genome Announc.">
        <title>Draft Genome Sequence of Burkholderia sp. Strain PML1(12), an Ectomycorrhizosphere-Inhabiting Bacterium with Effective Mineral-Weathering Ability.</title>
        <authorList>
            <person name="Uroz S."/>
            <person name="Oger P."/>
        </authorList>
    </citation>
    <scope>NUCLEOTIDE SEQUENCE [LARGE SCALE GENOMIC DNA]</scope>
    <source>
        <strain evidence="3">PML1(12)</strain>
    </source>
</reference>
<protein>
    <submittedName>
        <fullName evidence="2">Nickel ABC transporter substrate-binding protein</fullName>
    </submittedName>
</protein>
<dbReference type="SUPFAM" id="SSF53850">
    <property type="entry name" value="Periplasmic binding protein-like II"/>
    <property type="match status" value="1"/>
</dbReference>
<dbReference type="Gene3D" id="3.10.105.10">
    <property type="entry name" value="Dipeptide-binding Protein, Domain 3"/>
    <property type="match status" value="1"/>
</dbReference>
<organism evidence="2 3">
    <name type="scientific">Caballeronia mineralivorans PML1(12)</name>
    <dbReference type="NCBI Taxonomy" id="908627"/>
    <lineage>
        <taxon>Bacteria</taxon>
        <taxon>Pseudomonadati</taxon>
        <taxon>Pseudomonadota</taxon>
        <taxon>Betaproteobacteria</taxon>
        <taxon>Burkholderiales</taxon>
        <taxon>Burkholderiaceae</taxon>
        <taxon>Caballeronia</taxon>
    </lineage>
</organism>
<dbReference type="GO" id="GO:0015833">
    <property type="term" value="P:peptide transport"/>
    <property type="evidence" value="ECO:0007669"/>
    <property type="project" value="TreeGrafter"/>
</dbReference>
<accession>A0A0J1FN26</accession>
<evidence type="ECO:0000313" key="3">
    <source>
        <dbReference type="Proteomes" id="UP000035963"/>
    </source>
</evidence>
<dbReference type="InterPro" id="IPR039424">
    <property type="entry name" value="SBP_5"/>
</dbReference>
<dbReference type="GO" id="GO:0043190">
    <property type="term" value="C:ATP-binding cassette (ABC) transporter complex"/>
    <property type="evidence" value="ECO:0007669"/>
    <property type="project" value="InterPro"/>
</dbReference>
<dbReference type="EMBL" id="AEJF01000230">
    <property type="protein sequence ID" value="KLU21123.1"/>
    <property type="molecule type" value="Genomic_DNA"/>
</dbReference>
<dbReference type="GO" id="GO:0016151">
    <property type="term" value="F:nickel cation binding"/>
    <property type="evidence" value="ECO:0007669"/>
    <property type="project" value="InterPro"/>
</dbReference>
<dbReference type="Proteomes" id="UP000035963">
    <property type="component" value="Unassembled WGS sequence"/>
</dbReference>
<dbReference type="AlphaFoldDB" id="A0A0J1FN26"/>
<dbReference type="PANTHER" id="PTHR30290">
    <property type="entry name" value="PERIPLASMIC BINDING COMPONENT OF ABC TRANSPORTER"/>
    <property type="match status" value="1"/>
</dbReference>
<dbReference type="CDD" id="cd08489">
    <property type="entry name" value="PBP2_NikA"/>
    <property type="match status" value="1"/>
</dbReference>
<proteinExistence type="predicted"/>
<dbReference type="InterPro" id="IPR000914">
    <property type="entry name" value="SBP_5_dom"/>
</dbReference>
<dbReference type="GO" id="GO:0020037">
    <property type="term" value="F:heme binding"/>
    <property type="evidence" value="ECO:0007669"/>
    <property type="project" value="InterPro"/>
</dbReference>
<dbReference type="Pfam" id="PF00496">
    <property type="entry name" value="SBP_bac_5"/>
    <property type="match status" value="1"/>
</dbReference>
<dbReference type="PIRSF" id="PIRSF002741">
    <property type="entry name" value="MppA"/>
    <property type="match status" value="1"/>
</dbReference>
<dbReference type="InterPro" id="IPR030678">
    <property type="entry name" value="Peptide/Ni-bd"/>
</dbReference>
<dbReference type="GO" id="GO:0015675">
    <property type="term" value="P:nickel cation transport"/>
    <property type="evidence" value="ECO:0007669"/>
    <property type="project" value="InterPro"/>
</dbReference>
<gene>
    <name evidence="2" type="ORF">EOS_37840</name>
</gene>
<dbReference type="Gene3D" id="3.40.190.10">
    <property type="entry name" value="Periplasmic binding protein-like II"/>
    <property type="match status" value="1"/>
</dbReference>
<feature type="domain" description="Solute-binding protein family 5" evidence="1">
    <location>
        <begin position="56"/>
        <end position="423"/>
    </location>
</feature>
<keyword evidence="3" id="KW-1185">Reference proteome</keyword>
<dbReference type="GO" id="GO:1904680">
    <property type="term" value="F:peptide transmembrane transporter activity"/>
    <property type="evidence" value="ECO:0007669"/>
    <property type="project" value="TreeGrafter"/>
</dbReference>
<dbReference type="GO" id="GO:0030288">
    <property type="term" value="C:outer membrane-bounded periplasmic space"/>
    <property type="evidence" value="ECO:0007669"/>
    <property type="project" value="UniProtKB-ARBA"/>
</dbReference>
<evidence type="ECO:0000259" key="1">
    <source>
        <dbReference type="Pfam" id="PF00496"/>
    </source>
</evidence>
<evidence type="ECO:0000313" key="2">
    <source>
        <dbReference type="EMBL" id="KLU21123.1"/>
    </source>
</evidence>
<comment type="caution">
    <text evidence="2">The sequence shown here is derived from an EMBL/GenBank/DDBJ whole genome shotgun (WGS) entry which is preliminary data.</text>
</comment>
<dbReference type="InterPro" id="IPR011980">
    <property type="entry name" value="CntA-like"/>
</dbReference>